<dbReference type="SUPFAM" id="SSF51430">
    <property type="entry name" value="NAD(P)-linked oxidoreductase"/>
    <property type="match status" value="1"/>
</dbReference>
<dbReference type="PANTHER" id="PTHR43150:SF2">
    <property type="entry name" value="HYPERKINETIC, ISOFORM M"/>
    <property type="match status" value="1"/>
</dbReference>
<dbReference type="Proteomes" id="UP001501444">
    <property type="component" value="Unassembled WGS sequence"/>
</dbReference>
<comment type="caution">
    <text evidence="5">The sequence shown here is derived from an EMBL/GenBank/DDBJ whole genome shotgun (WGS) entry which is preliminary data.</text>
</comment>
<evidence type="ECO:0000256" key="2">
    <source>
        <dbReference type="ARBA" id="ARBA00022857"/>
    </source>
</evidence>
<accession>A0ABN3GPK0</accession>
<dbReference type="PANTHER" id="PTHR43150">
    <property type="entry name" value="HYPERKINETIC, ISOFORM M"/>
    <property type="match status" value="1"/>
</dbReference>
<evidence type="ECO:0000259" key="4">
    <source>
        <dbReference type="Pfam" id="PF00248"/>
    </source>
</evidence>
<dbReference type="CDD" id="cd19074">
    <property type="entry name" value="Aldo_ket_red_shaker-like"/>
    <property type="match status" value="1"/>
</dbReference>
<dbReference type="EMBL" id="BAAARV010000040">
    <property type="protein sequence ID" value="GAA2357560.1"/>
    <property type="molecule type" value="Genomic_DNA"/>
</dbReference>
<evidence type="ECO:0000313" key="5">
    <source>
        <dbReference type="EMBL" id="GAA2357560.1"/>
    </source>
</evidence>
<dbReference type="InterPro" id="IPR036812">
    <property type="entry name" value="NAD(P)_OxRdtase_dom_sf"/>
</dbReference>
<proteinExistence type="inferred from homology"/>
<organism evidence="5 6">
    <name type="scientific">Dactylosporangium salmoneum</name>
    <dbReference type="NCBI Taxonomy" id="53361"/>
    <lineage>
        <taxon>Bacteria</taxon>
        <taxon>Bacillati</taxon>
        <taxon>Actinomycetota</taxon>
        <taxon>Actinomycetes</taxon>
        <taxon>Micromonosporales</taxon>
        <taxon>Micromonosporaceae</taxon>
        <taxon>Dactylosporangium</taxon>
    </lineage>
</organism>
<evidence type="ECO:0000256" key="1">
    <source>
        <dbReference type="ARBA" id="ARBA00006515"/>
    </source>
</evidence>
<comment type="similarity">
    <text evidence="1">Belongs to the shaker potassium channel beta subunit family.</text>
</comment>
<dbReference type="InterPro" id="IPR005399">
    <property type="entry name" value="K_chnl_volt-dep_bsu_KCNAB-rel"/>
</dbReference>
<dbReference type="Gene3D" id="3.20.20.100">
    <property type="entry name" value="NADP-dependent oxidoreductase domain"/>
    <property type="match status" value="1"/>
</dbReference>
<dbReference type="InterPro" id="IPR023210">
    <property type="entry name" value="NADP_OxRdtase_dom"/>
</dbReference>
<evidence type="ECO:0000256" key="3">
    <source>
        <dbReference type="ARBA" id="ARBA00023002"/>
    </source>
</evidence>
<dbReference type="Pfam" id="PF00248">
    <property type="entry name" value="Aldo_ket_red"/>
    <property type="match status" value="1"/>
</dbReference>
<reference evidence="5 6" key="1">
    <citation type="journal article" date="2019" name="Int. J. Syst. Evol. Microbiol.">
        <title>The Global Catalogue of Microorganisms (GCM) 10K type strain sequencing project: providing services to taxonomists for standard genome sequencing and annotation.</title>
        <authorList>
            <consortium name="The Broad Institute Genomics Platform"/>
            <consortium name="The Broad Institute Genome Sequencing Center for Infectious Disease"/>
            <person name="Wu L."/>
            <person name="Ma J."/>
        </authorList>
    </citation>
    <scope>NUCLEOTIDE SEQUENCE [LARGE SCALE GENOMIC DNA]</scope>
    <source>
        <strain evidence="5 6">JCM 3272</strain>
    </source>
</reference>
<gene>
    <name evidence="5" type="ORF">GCM10010170_050940</name>
</gene>
<keyword evidence="3" id="KW-0560">Oxidoreductase</keyword>
<name>A0ABN3GPK0_9ACTN</name>
<protein>
    <submittedName>
        <fullName evidence="5">Aldo/keto reductase family protein</fullName>
    </submittedName>
</protein>
<keyword evidence="2" id="KW-0521">NADP</keyword>
<feature type="domain" description="NADP-dependent oxidoreductase" evidence="4">
    <location>
        <begin position="19"/>
        <end position="313"/>
    </location>
</feature>
<sequence>MGNDMRYRRLGHSDLEVSEISLGAWLTYAGGIELEQTKACTEAAFDAGINFFDTANVYGRGAAETAWGEILSKHPRDSYILATKVWGQMSDTDQGLSAAQIAKQIDASLTRLQTDHVDLYQAHRFDPSVPIEETIEALQLVVRQGKARYLGFSEWTPEQIRAAIDIAGPSLFASSQPQYSMLWQAPEAELFQLCKANDISQIVWSPLAQGVLTGKYQPGTPPPPDSRFASDAMSGSKDLVFTEPALEAVQRLAPIADGLGVSMPVLALAWVLRRGEVASAITGASRPEQVHANAAAAGVELSADVLQAIDAALADVPVRRPTLAPFAQEGIRYR</sequence>
<evidence type="ECO:0000313" key="6">
    <source>
        <dbReference type="Proteomes" id="UP001501444"/>
    </source>
</evidence>
<keyword evidence="6" id="KW-1185">Reference proteome</keyword>